<sequence>MPNFLERFKKLMFNTAIFQVMKILVVHRQKDTVVQIKSVLSGCNPVVLHTESGLDGLLTSRIEHFDLIICGTDLPVVTGFELVRSIRTHSVNRHTPVIFLADEVDEKTLHLGNALGVAAMLVSKDVDNRLAEIVQENVKPEADKDWDDLLSNTRFNN</sequence>
<evidence type="ECO:0000259" key="3">
    <source>
        <dbReference type="PROSITE" id="PS50110"/>
    </source>
</evidence>
<reference evidence="4 5" key="1">
    <citation type="submission" date="2017-02" db="EMBL/GenBank/DDBJ databases">
        <authorList>
            <person name="Peterson S.W."/>
        </authorList>
    </citation>
    <scope>NUCLEOTIDE SEQUENCE [LARGE SCALE GENOMIC DNA]</scope>
    <source>
        <strain evidence="4 5">DSM 25262</strain>
    </source>
</reference>
<organism evidence="4 5">
    <name type="scientific">Ohtaekwangia koreensis</name>
    <dbReference type="NCBI Taxonomy" id="688867"/>
    <lineage>
        <taxon>Bacteria</taxon>
        <taxon>Pseudomonadati</taxon>
        <taxon>Bacteroidota</taxon>
        <taxon>Cytophagia</taxon>
        <taxon>Cytophagales</taxon>
        <taxon>Fulvivirgaceae</taxon>
        <taxon>Ohtaekwangia</taxon>
    </lineage>
</organism>
<dbReference type="InterPro" id="IPR050595">
    <property type="entry name" value="Bact_response_regulator"/>
</dbReference>
<proteinExistence type="predicted"/>
<dbReference type="PANTHER" id="PTHR44591:SF25">
    <property type="entry name" value="CHEMOTAXIS TWO-COMPONENT RESPONSE REGULATOR"/>
    <property type="match status" value="1"/>
</dbReference>
<dbReference type="SUPFAM" id="SSF52172">
    <property type="entry name" value="CheY-like"/>
    <property type="match status" value="1"/>
</dbReference>
<dbReference type="InterPro" id="IPR001789">
    <property type="entry name" value="Sig_transdc_resp-reg_receiver"/>
</dbReference>
<comment type="caution">
    <text evidence="2">Lacks conserved residue(s) required for the propagation of feature annotation.</text>
</comment>
<evidence type="ECO:0000313" key="5">
    <source>
        <dbReference type="Proteomes" id="UP000190961"/>
    </source>
</evidence>
<dbReference type="AlphaFoldDB" id="A0A1T5LGQ5"/>
<keyword evidence="1" id="KW-0597">Phosphoprotein</keyword>
<evidence type="ECO:0000313" key="4">
    <source>
        <dbReference type="EMBL" id="SKC74548.1"/>
    </source>
</evidence>
<keyword evidence="5" id="KW-1185">Reference proteome</keyword>
<evidence type="ECO:0000256" key="1">
    <source>
        <dbReference type="ARBA" id="ARBA00022553"/>
    </source>
</evidence>
<dbReference type="Pfam" id="PF00072">
    <property type="entry name" value="Response_reg"/>
    <property type="match status" value="1"/>
</dbReference>
<dbReference type="PANTHER" id="PTHR44591">
    <property type="entry name" value="STRESS RESPONSE REGULATOR PROTEIN 1"/>
    <property type="match status" value="1"/>
</dbReference>
<protein>
    <submittedName>
        <fullName evidence="4">CheY chemotaxis protein or a CheY-like REC (Receiver) domain</fullName>
    </submittedName>
</protein>
<evidence type="ECO:0000256" key="2">
    <source>
        <dbReference type="PROSITE-ProRule" id="PRU00169"/>
    </source>
</evidence>
<dbReference type="CDD" id="cd00156">
    <property type="entry name" value="REC"/>
    <property type="match status" value="1"/>
</dbReference>
<dbReference type="PROSITE" id="PS50110">
    <property type="entry name" value="RESPONSE_REGULATORY"/>
    <property type="match status" value="1"/>
</dbReference>
<dbReference type="EMBL" id="FUZU01000002">
    <property type="protein sequence ID" value="SKC74548.1"/>
    <property type="molecule type" value="Genomic_DNA"/>
</dbReference>
<dbReference type="SMART" id="SM00448">
    <property type="entry name" value="REC"/>
    <property type="match status" value="1"/>
</dbReference>
<dbReference type="InterPro" id="IPR011006">
    <property type="entry name" value="CheY-like_superfamily"/>
</dbReference>
<dbReference type="Gene3D" id="3.40.50.2300">
    <property type="match status" value="1"/>
</dbReference>
<dbReference type="Proteomes" id="UP000190961">
    <property type="component" value="Unassembled WGS sequence"/>
</dbReference>
<dbReference type="GO" id="GO:0000160">
    <property type="term" value="P:phosphorelay signal transduction system"/>
    <property type="evidence" value="ECO:0007669"/>
    <property type="project" value="InterPro"/>
</dbReference>
<name>A0A1T5LGQ5_9BACT</name>
<feature type="domain" description="Response regulatory" evidence="3">
    <location>
        <begin position="22"/>
        <end position="138"/>
    </location>
</feature>
<accession>A0A1T5LGQ5</accession>
<dbReference type="STRING" id="688867.SAMN05660236_3092"/>
<gene>
    <name evidence="4" type="ORF">SAMN05660236_3092</name>
</gene>